<name>A0ABW3KIQ9_9GAMM</name>
<keyword evidence="1" id="KW-0732">Signal</keyword>
<evidence type="ECO:0000313" key="2">
    <source>
        <dbReference type="EMBL" id="MFD1008732.1"/>
    </source>
</evidence>
<keyword evidence="3" id="KW-1185">Reference proteome</keyword>
<protein>
    <recommendedName>
        <fullName evidence="4">Beta-lactamase-inhibitor-like PepSY-like domain-containing protein</fullName>
    </recommendedName>
</protein>
<dbReference type="RefSeq" id="WP_379558711.1">
    <property type="nucleotide sequence ID" value="NZ_JBHTJS010000041.1"/>
</dbReference>
<proteinExistence type="predicted"/>
<sequence length="119" mass="13475">MKTKIMLALTTATFAFTAHAAQDPIPDLIFVPDNAQVVEAEKKWFGGFELEANIPDGTLLVISEQVKAFYTDKGFELSREEADDDDVELLFVKEQESVEVDIELEHNDIIEYSVDYETK</sequence>
<feature type="signal peptide" evidence="1">
    <location>
        <begin position="1"/>
        <end position="20"/>
    </location>
</feature>
<comment type="caution">
    <text evidence="2">The sequence shown here is derived from an EMBL/GenBank/DDBJ whole genome shotgun (WGS) entry which is preliminary data.</text>
</comment>
<reference evidence="3" key="1">
    <citation type="journal article" date="2019" name="Int. J. Syst. Evol. Microbiol.">
        <title>The Global Catalogue of Microorganisms (GCM) 10K type strain sequencing project: providing services to taxonomists for standard genome sequencing and annotation.</title>
        <authorList>
            <consortium name="The Broad Institute Genomics Platform"/>
            <consortium name="The Broad Institute Genome Sequencing Center for Infectious Disease"/>
            <person name="Wu L."/>
            <person name="Ma J."/>
        </authorList>
    </citation>
    <scope>NUCLEOTIDE SEQUENCE [LARGE SCALE GENOMIC DNA]</scope>
    <source>
        <strain evidence="3">CCUG 60525</strain>
    </source>
</reference>
<evidence type="ECO:0008006" key="4">
    <source>
        <dbReference type="Google" id="ProtNLM"/>
    </source>
</evidence>
<organism evidence="2 3">
    <name type="scientific">Oceanisphaera ostreae</name>
    <dbReference type="NCBI Taxonomy" id="914151"/>
    <lineage>
        <taxon>Bacteria</taxon>
        <taxon>Pseudomonadati</taxon>
        <taxon>Pseudomonadota</taxon>
        <taxon>Gammaproteobacteria</taxon>
        <taxon>Aeromonadales</taxon>
        <taxon>Aeromonadaceae</taxon>
        <taxon>Oceanisphaera</taxon>
    </lineage>
</organism>
<gene>
    <name evidence="2" type="ORF">ACFQ1C_11255</name>
</gene>
<dbReference type="Proteomes" id="UP001597048">
    <property type="component" value="Unassembled WGS sequence"/>
</dbReference>
<evidence type="ECO:0000313" key="3">
    <source>
        <dbReference type="Proteomes" id="UP001597048"/>
    </source>
</evidence>
<feature type="chain" id="PRO_5045221740" description="Beta-lactamase-inhibitor-like PepSY-like domain-containing protein" evidence="1">
    <location>
        <begin position="21"/>
        <end position="119"/>
    </location>
</feature>
<accession>A0ABW3KIQ9</accession>
<evidence type="ECO:0000256" key="1">
    <source>
        <dbReference type="SAM" id="SignalP"/>
    </source>
</evidence>
<dbReference type="EMBL" id="JBHTJS010000041">
    <property type="protein sequence ID" value="MFD1008732.1"/>
    <property type="molecule type" value="Genomic_DNA"/>
</dbReference>